<keyword evidence="1" id="KW-1003">Cell membrane</keyword>
<evidence type="ECO:0000313" key="9">
    <source>
        <dbReference type="Proteomes" id="UP000199467"/>
    </source>
</evidence>
<keyword evidence="5" id="KW-0449">Lipoprotein</keyword>
<feature type="compositionally biased region" description="Polar residues" evidence="6">
    <location>
        <begin position="57"/>
        <end position="69"/>
    </location>
</feature>
<dbReference type="NCBIfam" id="NF033216">
    <property type="entry name" value="lipo_YgdI_YgdR"/>
    <property type="match status" value="1"/>
</dbReference>
<feature type="region of interest" description="Disordered" evidence="6">
    <location>
        <begin position="33"/>
        <end position="69"/>
    </location>
</feature>
<dbReference type="Gene3D" id="2.30.30.100">
    <property type="match status" value="1"/>
</dbReference>
<proteinExistence type="predicted"/>
<keyword evidence="4" id="KW-0564">Palmitate</keyword>
<dbReference type="PROSITE" id="PS51257">
    <property type="entry name" value="PROKAR_LIPOPROTEIN"/>
    <property type="match status" value="1"/>
</dbReference>
<name>A0A1G6LW43_9GAMM</name>
<dbReference type="GeneID" id="83641337"/>
<keyword evidence="3" id="KW-0472">Membrane</keyword>
<evidence type="ECO:0000313" key="8">
    <source>
        <dbReference type="EMBL" id="SDC46926.1"/>
    </source>
</evidence>
<evidence type="ECO:0000256" key="6">
    <source>
        <dbReference type="SAM" id="MobiDB-lite"/>
    </source>
</evidence>
<dbReference type="Proteomes" id="UP000199467">
    <property type="component" value="Unassembled WGS sequence"/>
</dbReference>
<dbReference type="AlphaFoldDB" id="A0A1G6LW43"/>
<gene>
    <name evidence="8" type="ORF">SAMN05216576_103174</name>
</gene>
<feature type="compositionally biased region" description="Basic and acidic residues" evidence="6">
    <location>
        <begin position="35"/>
        <end position="44"/>
    </location>
</feature>
<dbReference type="InterPro" id="IPR010920">
    <property type="entry name" value="LSM_dom_sf"/>
</dbReference>
<protein>
    <recommendedName>
        <fullName evidence="7">Lipoprotein YgdI/YgdR-like SH3-like domain-containing protein</fullName>
    </recommendedName>
</protein>
<keyword evidence="2" id="KW-0732">Signal</keyword>
<dbReference type="SUPFAM" id="SSF50182">
    <property type="entry name" value="Sm-like ribonucleoproteins"/>
    <property type="match status" value="1"/>
</dbReference>
<organism evidence="8 9">
    <name type="scientific">Ectopseudomonas chengduensis</name>
    <dbReference type="NCBI Taxonomy" id="489632"/>
    <lineage>
        <taxon>Bacteria</taxon>
        <taxon>Pseudomonadati</taxon>
        <taxon>Pseudomonadota</taxon>
        <taxon>Gammaproteobacteria</taxon>
        <taxon>Pseudomonadales</taxon>
        <taxon>Pseudomonadaceae</taxon>
        <taxon>Ectopseudomonas</taxon>
    </lineage>
</organism>
<evidence type="ECO:0000259" key="7">
    <source>
        <dbReference type="Pfam" id="PF06004"/>
    </source>
</evidence>
<dbReference type="InterPro" id="IPR047807">
    <property type="entry name" value="YgdI/YgdR-like_SH3-like"/>
</dbReference>
<evidence type="ECO:0000256" key="1">
    <source>
        <dbReference type="ARBA" id="ARBA00022475"/>
    </source>
</evidence>
<evidence type="ECO:0000256" key="2">
    <source>
        <dbReference type="ARBA" id="ARBA00022729"/>
    </source>
</evidence>
<accession>A0A1G6LW43</accession>
<dbReference type="EMBL" id="FMZQ01000003">
    <property type="protein sequence ID" value="SDC46926.1"/>
    <property type="molecule type" value="Genomic_DNA"/>
</dbReference>
<dbReference type="PANTHER" id="PTHR37011">
    <property type="entry name" value="POT FAMILY PEPTIDE TRANSPORT PROTEIN-RELATED"/>
    <property type="match status" value="1"/>
</dbReference>
<evidence type="ECO:0000256" key="4">
    <source>
        <dbReference type="ARBA" id="ARBA00023139"/>
    </source>
</evidence>
<dbReference type="Pfam" id="PF06004">
    <property type="entry name" value="DUF903"/>
    <property type="match status" value="1"/>
</dbReference>
<sequence length="69" mass="7669">MKPWIIAVLCLFGLAGCSSEYIITTTDGQMLTSDGKPELDKDTGMLEFTDSEGRKQQIPQSSVKQMLER</sequence>
<dbReference type="PANTHER" id="PTHR37011:SF1">
    <property type="entry name" value="POT FAMILY PEPTIDE TRANSPORT PROTEIN"/>
    <property type="match status" value="1"/>
</dbReference>
<dbReference type="InterPro" id="IPR010305">
    <property type="entry name" value="YgdI/YgdR-like"/>
</dbReference>
<keyword evidence="9" id="KW-1185">Reference proteome</keyword>
<evidence type="ECO:0000256" key="5">
    <source>
        <dbReference type="ARBA" id="ARBA00023288"/>
    </source>
</evidence>
<reference evidence="9" key="1">
    <citation type="submission" date="2016-10" db="EMBL/GenBank/DDBJ databases">
        <authorList>
            <person name="Varghese N."/>
            <person name="Submissions S."/>
        </authorList>
    </citation>
    <scope>NUCLEOTIDE SEQUENCE [LARGE SCALE GENOMIC DNA]</scope>
    <source>
        <strain evidence="9">DSM 26382</strain>
    </source>
</reference>
<feature type="domain" description="Lipoprotein YgdI/YgdR-like SH3-like" evidence="7">
    <location>
        <begin position="20"/>
        <end position="68"/>
    </location>
</feature>
<evidence type="ECO:0000256" key="3">
    <source>
        <dbReference type="ARBA" id="ARBA00023136"/>
    </source>
</evidence>
<dbReference type="RefSeq" id="WP_017677179.1">
    <property type="nucleotide sequence ID" value="NZ_FMZQ01000003.1"/>
</dbReference>